<accession>A0A916PGG2</accession>
<sequence length="82" mass="8948">MVCSPTSSNRRQISGTFSTSIQWYCTFCRSEISAVSRANSVEIWPSVRSAAAESAPPSQRTRIMKYLASSLSMLSSPVQVPS</sequence>
<gene>
    <name evidence="1" type="ORF">ERS007739_02036</name>
</gene>
<dbReference type="AlphaFoldDB" id="A0A916PGG2"/>
<dbReference type="EMBL" id="CSBK01000872">
    <property type="protein sequence ID" value="COY03395.1"/>
    <property type="molecule type" value="Genomic_DNA"/>
</dbReference>
<name>A0A916PGG2_MYCTX</name>
<reference evidence="2" key="1">
    <citation type="submission" date="2015-03" db="EMBL/GenBank/DDBJ databases">
        <authorList>
            <consortium name="Pathogen Informatics"/>
        </authorList>
    </citation>
    <scope>NUCLEOTIDE SEQUENCE [LARGE SCALE GENOMIC DNA]</scope>
    <source>
        <strain evidence="2">N09902308</strain>
    </source>
</reference>
<dbReference type="Proteomes" id="UP000039021">
    <property type="component" value="Unassembled WGS sequence"/>
</dbReference>
<proteinExistence type="predicted"/>
<protein>
    <submittedName>
        <fullName evidence="1">Uncharacterized protein</fullName>
    </submittedName>
</protein>
<comment type="caution">
    <text evidence="1">The sequence shown here is derived from an EMBL/GenBank/DDBJ whole genome shotgun (WGS) entry which is preliminary data.</text>
</comment>
<organism evidence="1 2">
    <name type="scientific">Mycobacterium tuberculosis</name>
    <dbReference type="NCBI Taxonomy" id="1773"/>
    <lineage>
        <taxon>Bacteria</taxon>
        <taxon>Bacillati</taxon>
        <taxon>Actinomycetota</taxon>
        <taxon>Actinomycetes</taxon>
        <taxon>Mycobacteriales</taxon>
        <taxon>Mycobacteriaceae</taxon>
        <taxon>Mycobacterium</taxon>
        <taxon>Mycobacterium tuberculosis complex</taxon>
    </lineage>
</organism>
<evidence type="ECO:0000313" key="1">
    <source>
        <dbReference type="EMBL" id="COY03395.1"/>
    </source>
</evidence>
<evidence type="ECO:0000313" key="2">
    <source>
        <dbReference type="Proteomes" id="UP000039021"/>
    </source>
</evidence>